<gene>
    <name evidence="8 10" type="primary">priA</name>
    <name evidence="10" type="ORF">MMH89_00185</name>
</gene>
<evidence type="ECO:0000256" key="6">
    <source>
        <dbReference type="ARBA" id="ARBA00022840"/>
    </source>
</evidence>
<comment type="catalytic activity">
    <reaction evidence="8">
        <text>ATP + H2O = ADP + phosphate + H(+)</text>
        <dbReference type="Rhea" id="RHEA:13065"/>
        <dbReference type="ChEBI" id="CHEBI:15377"/>
        <dbReference type="ChEBI" id="CHEBI:15378"/>
        <dbReference type="ChEBI" id="CHEBI:30616"/>
        <dbReference type="ChEBI" id="CHEBI:43474"/>
        <dbReference type="ChEBI" id="CHEBI:456216"/>
        <dbReference type="EC" id="5.6.2.4"/>
    </reaction>
</comment>
<name>A0ABY5DJW8_9GAMM</name>
<keyword evidence="11" id="KW-1185">Reference proteome</keyword>
<evidence type="ECO:0000259" key="9">
    <source>
        <dbReference type="PROSITE" id="PS51192"/>
    </source>
</evidence>
<dbReference type="EC" id="5.6.2.4" evidence="8"/>
<dbReference type="PROSITE" id="PS51192">
    <property type="entry name" value="HELICASE_ATP_BIND_1"/>
    <property type="match status" value="1"/>
</dbReference>
<keyword evidence="8" id="KW-0413">Isomerase</keyword>
<dbReference type="InterPro" id="IPR041222">
    <property type="entry name" value="PriA_3primeBD"/>
</dbReference>
<comment type="catalytic activity">
    <reaction evidence="8">
        <text>Couples ATP hydrolysis with the unwinding of duplex DNA by translocating in the 3'-5' direction.</text>
        <dbReference type="EC" id="5.6.2.4"/>
    </reaction>
</comment>
<evidence type="ECO:0000256" key="1">
    <source>
        <dbReference type="ARBA" id="ARBA00022515"/>
    </source>
</evidence>
<feature type="binding site" evidence="8">
    <location>
        <position position="420"/>
    </location>
    <ligand>
        <name>Zn(2+)</name>
        <dbReference type="ChEBI" id="CHEBI:29105"/>
        <label>2</label>
    </ligand>
</feature>
<evidence type="ECO:0000256" key="4">
    <source>
        <dbReference type="ARBA" id="ARBA00022741"/>
    </source>
</evidence>
<feature type="binding site" evidence="8">
    <location>
        <position position="423"/>
    </location>
    <ligand>
        <name>Zn(2+)</name>
        <dbReference type="ChEBI" id="CHEBI:29105"/>
        <label>2</label>
    </ligand>
</feature>
<comment type="similarity">
    <text evidence="8">Belongs to the helicase family. PriA subfamily.</text>
</comment>
<feature type="binding site" evidence="8">
    <location>
        <position position="450"/>
    </location>
    <ligand>
        <name>Zn(2+)</name>
        <dbReference type="ChEBI" id="CHEBI:29105"/>
        <label>1</label>
    </ligand>
</feature>
<comment type="cofactor">
    <cofactor evidence="8">
        <name>Zn(2+)</name>
        <dbReference type="ChEBI" id="CHEBI:29105"/>
    </cofactor>
    <text evidence="8">Binds 2 zinc ions per subunit.</text>
</comment>
<comment type="function">
    <text evidence="8">Initiates the restart of stalled replication forks, which reloads the replicative helicase on sites other than the origin of replication. Recognizes and binds to abandoned replication forks and remodels them to uncover a helicase loading site. Promotes assembly of the primosome at these replication forks.</text>
</comment>
<dbReference type="InterPro" id="IPR027417">
    <property type="entry name" value="P-loop_NTPase"/>
</dbReference>
<evidence type="ECO:0000256" key="7">
    <source>
        <dbReference type="ARBA" id="ARBA00023125"/>
    </source>
</evidence>
<feature type="binding site" evidence="8">
    <location>
        <position position="414"/>
    </location>
    <ligand>
        <name>Zn(2+)</name>
        <dbReference type="ChEBI" id="CHEBI:29105"/>
        <label>1</label>
    </ligand>
</feature>
<keyword evidence="2 8" id="KW-0235">DNA replication</keyword>
<keyword evidence="7 8" id="KW-0238">DNA-binding</keyword>
<dbReference type="RefSeq" id="WP_258568368.1">
    <property type="nucleotide sequence ID" value="NZ_CP092900.1"/>
</dbReference>
<accession>A0ABY5DJW8</accession>
<dbReference type="SUPFAM" id="SSF52540">
    <property type="entry name" value="P-loop containing nucleoside triphosphate hydrolases"/>
    <property type="match status" value="1"/>
</dbReference>
<evidence type="ECO:0000313" key="11">
    <source>
        <dbReference type="Proteomes" id="UP001055955"/>
    </source>
</evidence>
<feature type="domain" description="Helicase ATP-binding" evidence="9">
    <location>
        <begin position="199"/>
        <end position="356"/>
    </location>
</feature>
<dbReference type="NCBIfam" id="TIGR00595">
    <property type="entry name" value="priA"/>
    <property type="match status" value="1"/>
</dbReference>
<dbReference type="InterPro" id="IPR042115">
    <property type="entry name" value="PriA_3primeBD_sf"/>
</dbReference>
<keyword evidence="8" id="KW-0378">Hydrolase</keyword>
<evidence type="ECO:0000313" key="10">
    <source>
        <dbReference type="EMBL" id="UTC24584.1"/>
    </source>
</evidence>
<keyword evidence="8" id="KW-0347">Helicase</keyword>
<organism evidence="10 11">
    <name type="scientific">Candidatus Comchoanobacter bicostacola</name>
    <dbReference type="NCBI Taxonomy" id="2919598"/>
    <lineage>
        <taxon>Bacteria</taxon>
        <taxon>Pseudomonadati</taxon>
        <taxon>Pseudomonadota</taxon>
        <taxon>Gammaproteobacteria</taxon>
        <taxon>Candidatus Comchoanobacterales</taxon>
        <taxon>Candidatus Comchoanobacteraceae</taxon>
        <taxon>Candidatus Comchoanobacter</taxon>
    </lineage>
</organism>
<evidence type="ECO:0000256" key="5">
    <source>
        <dbReference type="ARBA" id="ARBA00022833"/>
    </source>
</evidence>
<comment type="subunit">
    <text evidence="8">Component of the replication restart primosome.</text>
</comment>
<feature type="binding site" evidence="8">
    <location>
        <position position="453"/>
    </location>
    <ligand>
        <name>Zn(2+)</name>
        <dbReference type="ChEBI" id="CHEBI:29105"/>
        <label>1</label>
    </ligand>
</feature>
<protein>
    <recommendedName>
        <fullName evidence="8">Replication restart protein PriA</fullName>
    </recommendedName>
    <alternativeName>
        <fullName evidence="8">ATP-dependent DNA helicase PriA</fullName>
        <ecNumber evidence="8">5.6.2.4</ecNumber>
    </alternativeName>
    <alternativeName>
        <fullName evidence="8">DNA 3'-5' helicase PriA</fullName>
    </alternativeName>
</protein>
<keyword evidence="4 8" id="KW-0547">Nucleotide-binding</keyword>
<dbReference type="Pfam" id="PF00270">
    <property type="entry name" value="DEAD"/>
    <property type="match status" value="1"/>
</dbReference>
<dbReference type="PANTHER" id="PTHR30580">
    <property type="entry name" value="PRIMOSOMAL PROTEIN N"/>
    <property type="match status" value="1"/>
</dbReference>
<dbReference type="InterPro" id="IPR005259">
    <property type="entry name" value="PriA"/>
</dbReference>
<dbReference type="Proteomes" id="UP001055955">
    <property type="component" value="Chromosome"/>
</dbReference>
<dbReference type="EMBL" id="CP092900">
    <property type="protein sequence ID" value="UTC24584.1"/>
    <property type="molecule type" value="Genomic_DNA"/>
</dbReference>
<dbReference type="InterPro" id="IPR014001">
    <property type="entry name" value="Helicase_ATP-bd"/>
</dbReference>
<dbReference type="Gene3D" id="3.40.1440.60">
    <property type="entry name" value="PriA, 3(prime) DNA-binding domain"/>
    <property type="match status" value="1"/>
</dbReference>
<evidence type="ECO:0000256" key="8">
    <source>
        <dbReference type="HAMAP-Rule" id="MF_00983"/>
    </source>
</evidence>
<dbReference type="Pfam" id="PF17764">
    <property type="entry name" value="PriA_3primeBD"/>
    <property type="match status" value="1"/>
</dbReference>
<keyword evidence="1 8" id="KW-0639">Primosome</keyword>
<dbReference type="PANTHER" id="PTHR30580:SF0">
    <property type="entry name" value="PRIMOSOMAL PROTEIN N"/>
    <property type="match status" value="1"/>
</dbReference>
<evidence type="ECO:0000256" key="2">
    <source>
        <dbReference type="ARBA" id="ARBA00022705"/>
    </source>
</evidence>
<sequence>MPYYQIAFPNFTQELVYYKVQANTSCLIGYRVEVPFGKKQCIGIVIQKTTDCPLDPTKIKPVKQALDEFPILNTYTIKFLKQIANYYQLPINTLVGLAINQAVRTAPIQFKKQWLKANSEKKPKTKTQIEIYNACLNSANYWELYAQYTAKTLNKMIDENYLSAAQESIKQTTPNLIELSSEQTKVLDNIKSSFIGTHLIWGVTGSGKTEIYTHLIQHVLSQKKHALILVPEIALTSQTANKIALRTGVTPFVIHSQLTPKQRIANTMLIQTTQQPMIILGTRSVLLTNLVNLGIIIIDEEHDDSFRHNSQLFFSARDMAVLKAHQEKIPVILGSATPSLESIHNATSGKYDLHHINHRIHTTLPNIYLIQHQSKQLFSDQALEKINHTLDTKKDVLIFVSRRGWANVRLCLSCNWKARCSSCQALLVAHQDDHLHCHRCRTKIPAPLDCPQCKQSELVQFGYGTQQVASEAEKIWPTNPVYRFDTDQTPSTINQQFKQLEQTTGNIIIGTQMLTKGHDFSKTQMVVCIQADQGLYTDDFRAEENLLAELTQVAGRCGRRQLTGNVYIQAKNPNHPLFQALTQPKNQYTQSLLDMRKQYGLPPYTFLAAIFIRISAKDIPHINQLTLNDYPGCSVLGPIPFPSGNRNHKLCYQITCIAESRQTRANALLSYRTLCQAHAKSNWEISWQIDSHFAQS</sequence>
<feature type="binding site" evidence="8">
    <location>
        <position position="440"/>
    </location>
    <ligand>
        <name>Zn(2+)</name>
        <dbReference type="ChEBI" id="CHEBI:29105"/>
        <label>2</label>
    </ligand>
</feature>
<dbReference type="SMART" id="SM00487">
    <property type="entry name" value="DEXDc"/>
    <property type="match status" value="1"/>
</dbReference>
<dbReference type="InterPro" id="IPR011545">
    <property type="entry name" value="DEAD/DEAH_box_helicase_dom"/>
</dbReference>
<dbReference type="HAMAP" id="MF_00983">
    <property type="entry name" value="PriA"/>
    <property type="match status" value="1"/>
</dbReference>
<dbReference type="Gene3D" id="3.40.50.300">
    <property type="entry name" value="P-loop containing nucleotide triphosphate hydrolases"/>
    <property type="match status" value="2"/>
</dbReference>
<reference evidence="10 11" key="1">
    <citation type="journal article" date="2022" name="Nat. Microbiol.">
        <title>The microbiome of a bacterivorous marine choanoflagellate contains a resource-demanding obligate bacterial associate.</title>
        <authorList>
            <person name="Needham D.M."/>
            <person name="Poirier C."/>
            <person name="Bachy C."/>
            <person name="George E.E."/>
            <person name="Wilken S."/>
            <person name="Yung C.C.M."/>
            <person name="Limardo A.J."/>
            <person name="Morando M."/>
            <person name="Sudek L."/>
            <person name="Malmstrom R.R."/>
            <person name="Keeling P.J."/>
            <person name="Santoro A.E."/>
            <person name="Worden A.Z."/>
        </authorList>
    </citation>
    <scope>NUCLEOTIDE SEQUENCE [LARGE SCALE GENOMIC DNA]</scope>
    <source>
        <strain evidence="10 11">Comchoano-1</strain>
    </source>
</reference>
<evidence type="ECO:0000256" key="3">
    <source>
        <dbReference type="ARBA" id="ARBA00022723"/>
    </source>
</evidence>
<feature type="binding site" evidence="8">
    <location>
        <position position="411"/>
    </location>
    <ligand>
        <name>Zn(2+)</name>
        <dbReference type="ChEBI" id="CHEBI:29105"/>
        <label>1</label>
    </ligand>
</feature>
<keyword evidence="5 8" id="KW-0862">Zinc</keyword>
<keyword evidence="6 8" id="KW-0067">ATP-binding</keyword>
<keyword evidence="3 8" id="KW-0479">Metal-binding</keyword>
<proteinExistence type="inferred from homology"/>
<feature type="binding site" evidence="8">
    <location>
        <position position="437"/>
    </location>
    <ligand>
        <name>Zn(2+)</name>
        <dbReference type="ChEBI" id="CHEBI:29105"/>
        <label>2</label>
    </ligand>
</feature>